<evidence type="ECO:0000256" key="5">
    <source>
        <dbReference type="ARBA" id="ARBA00023274"/>
    </source>
</evidence>
<evidence type="ECO:0000259" key="6">
    <source>
        <dbReference type="PROSITE" id="PS50881"/>
    </source>
</evidence>
<feature type="domain" description="S5 DRBM" evidence="6">
    <location>
        <begin position="11"/>
        <end position="74"/>
    </location>
</feature>
<dbReference type="Gene3D" id="3.30.230.10">
    <property type="match status" value="1"/>
</dbReference>
<dbReference type="PANTHER" id="PTHR48277">
    <property type="entry name" value="MITOCHONDRIAL RIBOSOMAL PROTEIN S5"/>
    <property type="match status" value="1"/>
</dbReference>
<comment type="similarity">
    <text evidence="1">Belongs to the universal ribosomal protein uS5 family.</text>
</comment>
<gene>
    <name evidence="7" type="ORF">MNB_SM-5-987</name>
</gene>
<dbReference type="InterPro" id="IPR013810">
    <property type="entry name" value="Ribosomal_uS5_N"/>
</dbReference>
<keyword evidence="5" id="KW-0687">Ribonucleoprotein</keyword>
<dbReference type="InterPro" id="IPR014721">
    <property type="entry name" value="Ribsml_uS5_D2-typ_fold_subgr"/>
</dbReference>
<keyword evidence="2" id="KW-0699">rRNA-binding</keyword>
<dbReference type="Gene3D" id="3.30.160.20">
    <property type="match status" value="1"/>
</dbReference>
<dbReference type="InterPro" id="IPR020568">
    <property type="entry name" value="Ribosomal_Su5_D2-typ_SF"/>
</dbReference>
<protein>
    <submittedName>
        <fullName evidence="7">SSU ribosomal protein S5p (S2e)</fullName>
    </submittedName>
</protein>
<evidence type="ECO:0000256" key="3">
    <source>
        <dbReference type="ARBA" id="ARBA00022884"/>
    </source>
</evidence>
<dbReference type="GO" id="GO:0019843">
    <property type="term" value="F:rRNA binding"/>
    <property type="evidence" value="ECO:0007669"/>
    <property type="project" value="UniProtKB-KW"/>
</dbReference>
<dbReference type="InterPro" id="IPR000851">
    <property type="entry name" value="Ribosomal_uS5"/>
</dbReference>
<proteinExistence type="inferred from homology"/>
<evidence type="ECO:0000256" key="4">
    <source>
        <dbReference type="ARBA" id="ARBA00022980"/>
    </source>
</evidence>
<dbReference type="InterPro" id="IPR018192">
    <property type="entry name" value="Ribosomal_uS5_N_CS"/>
</dbReference>
<dbReference type="Pfam" id="PF00333">
    <property type="entry name" value="Ribosomal_S5"/>
    <property type="match status" value="1"/>
</dbReference>
<dbReference type="SUPFAM" id="SSF54768">
    <property type="entry name" value="dsRNA-binding domain-like"/>
    <property type="match status" value="1"/>
</dbReference>
<evidence type="ECO:0000313" key="7">
    <source>
        <dbReference type="EMBL" id="SFV54101.1"/>
    </source>
</evidence>
<reference evidence="7" key="1">
    <citation type="submission" date="2016-10" db="EMBL/GenBank/DDBJ databases">
        <authorList>
            <person name="de Groot N.N."/>
        </authorList>
    </citation>
    <scope>NUCLEOTIDE SEQUENCE</scope>
</reference>
<keyword evidence="3" id="KW-0694">RNA-binding</keyword>
<dbReference type="GO" id="GO:0042254">
    <property type="term" value="P:ribosome biogenesis"/>
    <property type="evidence" value="ECO:0007669"/>
    <property type="project" value="UniProtKB-ARBA"/>
</dbReference>
<dbReference type="PROSITE" id="PS50881">
    <property type="entry name" value="S5_DSRBD"/>
    <property type="match status" value="1"/>
</dbReference>
<dbReference type="InterPro" id="IPR005712">
    <property type="entry name" value="Ribosomal_uS5_bac-type"/>
</dbReference>
<dbReference type="PROSITE" id="PS00585">
    <property type="entry name" value="RIBOSOMAL_S5"/>
    <property type="match status" value="1"/>
</dbReference>
<evidence type="ECO:0000256" key="2">
    <source>
        <dbReference type="ARBA" id="ARBA00022730"/>
    </source>
</evidence>
<dbReference type="GO" id="GO:0015935">
    <property type="term" value="C:small ribosomal subunit"/>
    <property type="evidence" value="ECO:0007669"/>
    <property type="project" value="InterPro"/>
</dbReference>
<dbReference type="GO" id="GO:0005737">
    <property type="term" value="C:cytoplasm"/>
    <property type="evidence" value="ECO:0007669"/>
    <property type="project" value="UniProtKB-ARBA"/>
</dbReference>
<dbReference type="FunFam" id="3.30.160.20:FF:000001">
    <property type="entry name" value="30S ribosomal protein S5"/>
    <property type="match status" value="1"/>
</dbReference>
<sequence>MAMREINRDEFEESIVNIGRVTKVVKGGRRFRFTALVVVGNKNGTVGYGVGKAKEVPDAIRKAVDNAFKNLTTVKIKGTTIAHDIEHKYNASTILLKPASEGTGLIAGGAARPVLELAGFQDLLTKSIGSNNPNTLVRATVEALSRIKG</sequence>
<dbReference type="PANTHER" id="PTHR48277:SF1">
    <property type="entry name" value="MITOCHONDRIAL RIBOSOMAL PROTEIN S5"/>
    <property type="match status" value="1"/>
</dbReference>
<keyword evidence="4 7" id="KW-0689">Ribosomal protein</keyword>
<evidence type="ECO:0000256" key="1">
    <source>
        <dbReference type="ARBA" id="ARBA00008945"/>
    </source>
</evidence>
<accession>A0A1W1BKU7</accession>
<dbReference type="SUPFAM" id="SSF54211">
    <property type="entry name" value="Ribosomal protein S5 domain 2-like"/>
    <property type="match status" value="1"/>
</dbReference>
<dbReference type="HAMAP" id="MF_01307_B">
    <property type="entry name" value="Ribosomal_uS5_B"/>
    <property type="match status" value="1"/>
</dbReference>
<name>A0A1W1BKU7_9ZZZZ</name>
<dbReference type="GO" id="GO:0003735">
    <property type="term" value="F:structural constituent of ribosome"/>
    <property type="evidence" value="ECO:0007669"/>
    <property type="project" value="InterPro"/>
</dbReference>
<dbReference type="AlphaFoldDB" id="A0A1W1BKU7"/>
<dbReference type="GO" id="GO:0006412">
    <property type="term" value="P:translation"/>
    <property type="evidence" value="ECO:0007669"/>
    <property type="project" value="InterPro"/>
</dbReference>
<dbReference type="InterPro" id="IPR005324">
    <property type="entry name" value="Ribosomal_uS5_C"/>
</dbReference>
<dbReference type="FunFam" id="3.30.230.10:FF:000002">
    <property type="entry name" value="30S ribosomal protein S5"/>
    <property type="match status" value="1"/>
</dbReference>
<dbReference type="NCBIfam" id="TIGR01021">
    <property type="entry name" value="rpsE_bact"/>
    <property type="match status" value="1"/>
</dbReference>
<dbReference type="EMBL" id="FPHH01000025">
    <property type="protein sequence ID" value="SFV54101.1"/>
    <property type="molecule type" value="Genomic_DNA"/>
</dbReference>
<dbReference type="Pfam" id="PF03719">
    <property type="entry name" value="Ribosomal_S5_C"/>
    <property type="match status" value="1"/>
</dbReference>
<organism evidence="7">
    <name type="scientific">hydrothermal vent metagenome</name>
    <dbReference type="NCBI Taxonomy" id="652676"/>
    <lineage>
        <taxon>unclassified sequences</taxon>
        <taxon>metagenomes</taxon>
        <taxon>ecological metagenomes</taxon>
    </lineage>
</organism>